<feature type="transmembrane region" description="Helical" evidence="1">
    <location>
        <begin position="33"/>
        <end position="58"/>
    </location>
</feature>
<evidence type="ECO:0000313" key="2">
    <source>
        <dbReference type="EMBL" id="OIW25986.1"/>
    </source>
</evidence>
<gene>
    <name evidence="2" type="ORF">CONLIGDRAFT_635755</name>
</gene>
<keyword evidence="1" id="KW-1133">Transmembrane helix</keyword>
<keyword evidence="1" id="KW-0812">Transmembrane</keyword>
<evidence type="ECO:0000256" key="1">
    <source>
        <dbReference type="SAM" id="Phobius"/>
    </source>
</evidence>
<dbReference type="InParanoid" id="A0A1J7JEG9"/>
<keyword evidence="1" id="KW-0472">Membrane</keyword>
<evidence type="ECO:0000313" key="3">
    <source>
        <dbReference type="Proteomes" id="UP000182658"/>
    </source>
</evidence>
<proteinExistence type="predicted"/>
<reference evidence="2 3" key="1">
    <citation type="submission" date="2016-10" db="EMBL/GenBank/DDBJ databases">
        <title>Draft genome sequence of Coniochaeta ligniaria NRRL30616, a lignocellulolytic fungus for bioabatement of inhibitors in plant biomass hydrolysates.</title>
        <authorList>
            <consortium name="DOE Joint Genome Institute"/>
            <person name="Jimenez D.J."/>
            <person name="Hector R.E."/>
            <person name="Riley R."/>
            <person name="Sun H."/>
            <person name="Grigoriev I.V."/>
            <person name="Van Elsas J.D."/>
            <person name="Nichols N.N."/>
        </authorList>
    </citation>
    <scope>NUCLEOTIDE SEQUENCE [LARGE SCALE GENOMIC DNA]</scope>
    <source>
        <strain evidence="2 3">NRRL 30616</strain>
    </source>
</reference>
<keyword evidence="3" id="KW-1185">Reference proteome</keyword>
<name>A0A1J7JEG9_9PEZI</name>
<sequence length="62" mass="6802">MPIPCPFVPPRARNDNDNAQLLSANANQRRNQIFLGPVSVSPLLLSSFAVINLFYLMALSMG</sequence>
<organism evidence="2 3">
    <name type="scientific">Coniochaeta ligniaria NRRL 30616</name>
    <dbReference type="NCBI Taxonomy" id="1408157"/>
    <lineage>
        <taxon>Eukaryota</taxon>
        <taxon>Fungi</taxon>
        <taxon>Dikarya</taxon>
        <taxon>Ascomycota</taxon>
        <taxon>Pezizomycotina</taxon>
        <taxon>Sordariomycetes</taxon>
        <taxon>Sordariomycetidae</taxon>
        <taxon>Coniochaetales</taxon>
        <taxon>Coniochaetaceae</taxon>
        <taxon>Coniochaeta</taxon>
    </lineage>
</organism>
<dbReference type="Proteomes" id="UP000182658">
    <property type="component" value="Unassembled WGS sequence"/>
</dbReference>
<dbReference type="EMBL" id="KV875101">
    <property type="protein sequence ID" value="OIW25986.1"/>
    <property type="molecule type" value="Genomic_DNA"/>
</dbReference>
<dbReference type="AlphaFoldDB" id="A0A1J7JEG9"/>
<protein>
    <submittedName>
        <fullName evidence="2">Uncharacterized protein</fullName>
    </submittedName>
</protein>
<accession>A0A1J7JEG9</accession>